<dbReference type="InterPro" id="IPR006464">
    <property type="entry name" value="AcTrfase_RimI/Ard1"/>
</dbReference>
<dbReference type="InterPro" id="IPR000182">
    <property type="entry name" value="GNAT_dom"/>
</dbReference>
<comment type="caution">
    <text evidence="3">Lacks conserved residue(s) required for the propagation of feature annotation.</text>
</comment>
<comment type="catalytic activity">
    <reaction evidence="3 4">
        <text>N-terminal L-alanyl-[ribosomal protein bS18] + acetyl-CoA = N-terminal N(alpha)-acetyl-L-alanyl-[ribosomal protein bS18] + CoA + H(+)</text>
        <dbReference type="Rhea" id="RHEA:43756"/>
        <dbReference type="Rhea" id="RHEA-COMP:10676"/>
        <dbReference type="Rhea" id="RHEA-COMP:10677"/>
        <dbReference type="ChEBI" id="CHEBI:15378"/>
        <dbReference type="ChEBI" id="CHEBI:57287"/>
        <dbReference type="ChEBI" id="CHEBI:57288"/>
        <dbReference type="ChEBI" id="CHEBI:64718"/>
        <dbReference type="ChEBI" id="CHEBI:83683"/>
        <dbReference type="EC" id="2.3.1.266"/>
    </reaction>
</comment>
<comment type="similarity">
    <text evidence="3 4">Belongs to the acetyltransferase family. RimI subfamily.</text>
</comment>
<feature type="active site" description="Proton donor" evidence="3">
    <location>
        <position position="109"/>
    </location>
</feature>
<keyword evidence="1 3" id="KW-0808">Transferase</keyword>
<sequence>MRESDLPDVLAAELRIYPFPWTKGNFADSLKAGYSAWVCREGGELAGYAVMMMAVDEAHLLNISILPERRRRGLGGELLAHLFRIAHGQGAARMLLEVRPSNASGQAFYRRFLFSEIGRRREYYPAHAGREDAIVMAREL</sequence>
<dbReference type="Proteomes" id="UP001234916">
    <property type="component" value="Chromosome"/>
</dbReference>
<dbReference type="Gene3D" id="3.40.630.30">
    <property type="match status" value="1"/>
</dbReference>
<evidence type="ECO:0000256" key="4">
    <source>
        <dbReference type="RuleBase" id="RU363094"/>
    </source>
</evidence>
<evidence type="ECO:0000313" key="6">
    <source>
        <dbReference type="EMBL" id="WIM06189.1"/>
    </source>
</evidence>
<dbReference type="InterPro" id="IPR050832">
    <property type="entry name" value="Bact_Acetyltransf"/>
</dbReference>
<organism evidence="6">
    <name type="scientific">Candidatus Nitricoxidivorans perseverans</name>
    <dbReference type="NCBI Taxonomy" id="2975601"/>
    <lineage>
        <taxon>Bacteria</taxon>
        <taxon>Pseudomonadati</taxon>
        <taxon>Pseudomonadota</taxon>
        <taxon>Betaproteobacteria</taxon>
        <taxon>Nitrosomonadales</taxon>
        <taxon>Sterolibacteriaceae</taxon>
        <taxon>Candidatus Nitricoxidivorans</taxon>
    </lineage>
</organism>
<evidence type="ECO:0000256" key="2">
    <source>
        <dbReference type="ARBA" id="ARBA00023315"/>
    </source>
</evidence>
<evidence type="ECO:0000256" key="3">
    <source>
        <dbReference type="HAMAP-Rule" id="MF_02210"/>
    </source>
</evidence>
<dbReference type="InterPro" id="IPR043690">
    <property type="entry name" value="RimI"/>
</dbReference>
<dbReference type="GO" id="GO:0005840">
    <property type="term" value="C:ribosome"/>
    <property type="evidence" value="ECO:0007669"/>
    <property type="project" value="UniProtKB-KW"/>
</dbReference>
<feature type="active site" description="Proton acceptor" evidence="3">
    <location>
        <position position="97"/>
    </location>
</feature>
<accession>A0AA49FLQ3</accession>
<name>A0AA49FLQ3_9PROT</name>
<dbReference type="KEGG" id="npv:OHM77_02525"/>
<dbReference type="EMBL" id="CP107246">
    <property type="protein sequence ID" value="WIM06189.1"/>
    <property type="molecule type" value="Genomic_DNA"/>
</dbReference>
<comment type="function">
    <text evidence="3 4">Acetylates the N-terminal alanine of ribosomal protein bS18.</text>
</comment>
<dbReference type="AlphaFoldDB" id="A0AA49FLQ3"/>
<feature type="binding site" evidence="3">
    <location>
        <begin position="71"/>
        <end position="76"/>
    </location>
    <ligand>
        <name>acetyl-CoA</name>
        <dbReference type="ChEBI" id="CHEBI:57288"/>
    </ligand>
</feature>
<evidence type="ECO:0000259" key="5">
    <source>
        <dbReference type="PROSITE" id="PS51186"/>
    </source>
</evidence>
<dbReference type="NCBIfam" id="TIGR01575">
    <property type="entry name" value="rimI"/>
    <property type="match status" value="1"/>
</dbReference>
<dbReference type="SUPFAM" id="SSF55729">
    <property type="entry name" value="Acyl-CoA N-acyltransferases (Nat)"/>
    <property type="match status" value="1"/>
</dbReference>
<dbReference type="Pfam" id="PF00583">
    <property type="entry name" value="Acetyltransf_1"/>
    <property type="match status" value="1"/>
</dbReference>
<keyword evidence="6" id="KW-0687">Ribonucleoprotein</keyword>
<gene>
    <name evidence="3 6" type="primary">rimI</name>
    <name evidence="6" type="ORF">OHM77_02525</name>
</gene>
<keyword evidence="3 4" id="KW-0963">Cytoplasm</keyword>
<reference evidence="6" key="1">
    <citation type="journal article" date="2023" name="Nat. Microbiol.">
        <title>Enrichment and characterization of a nitric oxide-reducing microbial community in a continuous bioreactor.</title>
        <authorList>
            <person name="Garrido-Amador P."/>
            <person name="Stortenbeker N."/>
            <person name="Wessels H.J.C.T."/>
            <person name="Speth D.R."/>
            <person name="Garcia-Heredia I."/>
            <person name="Kartal B."/>
        </authorList>
    </citation>
    <scope>NUCLEOTIDE SEQUENCE</scope>
    <source>
        <strain evidence="6">MAG1</strain>
    </source>
</reference>
<dbReference type="EC" id="2.3.1.266" evidence="3 4"/>
<dbReference type="InterPro" id="IPR016181">
    <property type="entry name" value="Acyl_CoA_acyltransferase"/>
</dbReference>
<proteinExistence type="inferred from homology"/>
<keyword evidence="2 3" id="KW-0012">Acyltransferase</keyword>
<evidence type="ECO:0000256" key="1">
    <source>
        <dbReference type="ARBA" id="ARBA00022679"/>
    </source>
</evidence>
<protein>
    <recommendedName>
        <fullName evidence="3 4">[Ribosomal protein bS18]-alanine N-acetyltransferase</fullName>
        <ecNumber evidence="3 4">2.3.1.266</ecNumber>
    </recommendedName>
</protein>
<dbReference type="GO" id="GO:0005737">
    <property type="term" value="C:cytoplasm"/>
    <property type="evidence" value="ECO:0007669"/>
    <property type="project" value="UniProtKB-SubCell"/>
</dbReference>
<comment type="subcellular location">
    <subcellularLocation>
        <location evidence="3 4">Cytoplasm</location>
    </subcellularLocation>
</comment>
<feature type="binding site" evidence="3">
    <location>
        <position position="102"/>
    </location>
    <ligand>
        <name>acetyl-CoA</name>
        <dbReference type="ChEBI" id="CHEBI:57288"/>
    </ligand>
</feature>
<dbReference type="CDD" id="cd04301">
    <property type="entry name" value="NAT_SF"/>
    <property type="match status" value="1"/>
</dbReference>
<feature type="domain" description="N-acetyltransferase" evidence="5">
    <location>
        <begin position="1"/>
        <end position="140"/>
    </location>
</feature>
<dbReference type="GO" id="GO:0008999">
    <property type="term" value="F:protein-N-terminal-alanine acetyltransferase activity"/>
    <property type="evidence" value="ECO:0007669"/>
    <property type="project" value="UniProtKB-UniRule"/>
</dbReference>
<dbReference type="HAMAP" id="MF_02210">
    <property type="entry name" value="RimI"/>
    <property type="match status" value="1"/>
</dbReference>
<keyword evidence="6" id="KW-0689">Ribosomal protein</keyword>
<dbReference type="PANTHER" id="PTHR43877">
    <property type="entry name" value="AMINOALKYLPHOSPHONATE N-ACETYLTRANSFERASE-RELATED-RELATED"/>
    <property type="match status" value="1"/>
</dbReference>
<dbReference type="PROSITE" id="PS51186">
    <property type="entry name" value="GNAT"/>
    <property type="match status" value="1"/>
</dbReference>